<dbReference type="PANTHER" id="PTHR17920:SF3">
    <property type="entry name" value="TRANSMEMBRANE AND COILED-COIL DOMAIN-CONTAINING PROTEIN 4"/>
    <property type="match status" value="1"/>
</dbReference>
<dbReference type="InterPro" id="IPR007941">
    <property type="entry name" value="DUF726"/>
</dbReference>
<accession>A0AB35BUP2</accession>
<dbReference type="Proteomes" id="UP000680020">
    <property type="component" value="Unassembled WGS sequence"/>
</dbReference>
<dbReference type="InterPro" id="IPR029058">
    <property type="entry name" value="AB_hydrolase_fold"/>
</dbReference>
<organism evidence="5 6">
    <name type="scientific">Wohlfahrtiimonas chitiniclastica</name>
    <dbReference type="NCBI Taxonomy" id="400946"/>
    <lineage>
        <taxon>Bacteria</taxon>
        <taxon>Pseudomonadati</taxon>
        <taxon>Pseudomonadota</taxon>
        <taxon>Gammaproteobacteria</taxon>
        <taxon>Cardiobacteriales</taxon>
        <taxon>Ignatzschineriaceae</taxon>
        <taxon>Wohlfahrtiimonas</taxon>
    </lineage>
</organism>
<evidence type="ECO:0000313" key="6">
    <source>
        <dbReference type="Proteomes" id="UP000680020"/>
    </source>
</evidence>
<protein>
    <submittedName>
        <fullName evidence="5">DUF726 domain-containing protein</fullName>
    </submittedName>
</protein>
<dbReference type="Pfam" id="PF05277">
    <property type="entry name" value="DUF726"/>
    <property type="match status" value="1"/>
</dbReference>
<comment type="caution">
    <text evidence="5">The sequence shown here is derived from an EMBL/GenBank/DDBJ whole genome shotgun (WGS) entry which is preliminary data.</text>
</comment>
<dbReference type="PANTHER" id="PTHR17920">
    <property type="entry name" value="TRANSMEMBRANE AND COILED-COIL DOMAIN-CONTAINING PROTEIN 4 TMCO4"/>
    <property type="match status" value="1"/>
</dbReference>
<evidence type="ECO:0000313" key="5">
    <source>
        <dbReference type="EMBL" id="MBS7823708.1"/>
    </source>
</evidence>
<gene>
    <name evidence="5" type="ORF">J7561_00640</name>
</gene>
<proteinExistence type="predicted"/>
<dbReference type="AlphaFoldDB" id="A0AB35BUP2"/>
<keyword evidence="2" id="KW-0812">Transmembrane</keyword>
<sequence>MKNFSIEHLHTATLPAVRNVIFINGFLNETHADFTEWLASESALDATSNVYGVQWPSQSMADISEMMNALLQRKWGALLKNPWHRAMKNAEKAGHALGAALSQMTLPVTLVGHSLGCRVIYYALRHTKCAVDDVILLGGAVGNQSQDWENAARMVNGRIYNCHSMHDDVLKYSYRTSMAWLSAPIGYAPIATQHPKIANIDCSVIITRHGQWKRHYGTIYDQLYKNYQNLDSLFTK</sequence>
<dbReference type="SUPFAM" id="SSF53474">
    <property type="entry name" value="alpha/beta-Hydrolases"/>
    <property type="match status" value="1"/>
</dbReference>
<keyword evidence="4" id="KW-0472">Membrane</keyword>
<evidence type="ECO:0000256" key="1">
    <source>
        <dbReference type="ARBA" id="ARBA00004141"/>
    </source>
</evidence>
<keyword evidence="3" id="KW-1133">Transmembrane helix</keyword>
<dbReference type="GO" id="GO:0016020">
    <property type="term" value="C:membrane"/>
    <property type="evidence" value="ECO:0007669"/>
    <property type="project" value="UniProtKB-SubCell"/>
</dbReference>
<name>A0AB35BUP2_9GAMM</name>
<comment type="subcellular location">
    <subcellularLocation>
        <location evidence="1">Membrane</location>
        <topology evidence="1">Multi-pass membrane protein</topology>
    </subcellularLocation>
</comment>
<dbReference type="Gene3D" id="3.40.50.1820">
    <property type="entry name" value="alpha/beta hydrolase"/>
    <property type="match status" value="1"/>
</dbReference>
<evidence type="ECO:0000256" key="3">
    <source>
        <dbReference type="ARBA" id="ARBA00022989"/>
    </source>
</evidence>
<evidence type="ECO:0000256" key="2">
    <source>
        <dbReference type="ARBA" id="ARBA00022692"/>
    </source>
</evidence>
<dbReference type="EMBL" id="JAGIBU010000001">
    <property type="protein sequence ID" value="MBS7823708.1"/>
    <property type="molecule type" value="Genomic_DNA"/>
</dbReference>
<evidence type="ECO:0000256" key="4">
    <source>
        <dbReference type="ARBA" id="ARBA00023136"/>
    </source>
</evidence>
<dbReference type="RefSeq" id="WP_213403238.1">
    <property type="nucleotide sequence ID" value="NZ_JAGIBT010000001.1"/>
</dbReference>
<reference evidence="5" key="1">
    <citation type="submission" date="2021-03" db="EMBL/GenBank/DDBJ databases">
        <title>Identification and antibiotic profiling of Wohlfahrtiimonas chitiniclastica, an underestimated human pathogen.</title>
        <authorList>
            <person name="Kopf A."/>
            <person name="Bunk B."/>
            <person name="Coldewey S."/>
            <person name="Gunzer F."/>
            <person name="Riedel T."/>
            <person name="Schroettner P."/>
        </authorList>
    </citation>
    <scope>NUCLEOTIDE SEQUENCE</scope>
    <source>
        <strain evidence="5">DSM 100917</strain>
    </source>
</reference>